<protein>
    <recommendedName>
        <fullName evidence="2">2EXR domain-containing protein</fullName>
    </recommendedName>
</protein>
<keyword evidence="4" id="KW-1185">Reference proteome</keyword>
<sequence length="336" mass="38268">MDVSPRDSDFDDLQHSDVAHSSTSSTAVDLEQGTSLLLATTEVLDTQSHIANSDDQSDAAATQDTDSVTIIDSTQPTSSFTVLQHPSTSDSQTASNKETFDTFHPFRRLPIELRLAVWKLASPAPATLEVTAYFDDREDAPLPCWFEPIKRSTTLLRTCHESREAYITELPSTLPILMTDDWDAHMTAWWTDSRNWTSATNWSECVMRFGPKDTIHFDNPAELFWMPSFWSTIKEQDWAKEIKTLEIDSDDYGVFITADDWVTMFAHFTGLQRIEIQEVKKNFDLHDLTEQVWKEDWKKMKSSILAQEIDGLIVPEMVWFGIKLEDGDSVSRQVGT</sequence>
<dbReference type="AlphaFoldDB" id="A0A1L7X9P3"/>
<feature type="domain" description="2EXR" evidence="2">
    <location>
        <begin position="103"/>
        <end position="167"/>
    </location>
</feature>
<evidence type="ECO:0000313" key="3">
    <source>
        <dbReference type="EMBL" id="CZR61732.1"/>
    </source>
</evidence>
<dbReference type="InterPro" id="IPR045518">
    <property type="entry name" value="2EXR"/>
</dbReference>
<evidence type="ECO:0000259" key="2">
    <source>
        <dbReference type="Pfam" id="PF20150"/>
    </source>
</evidence>
<feature type="region of interest" description="Disordered" evidence="1">
    <location>
        <begin position="1"/>
        <end position="31"/>
    </location>
</feature>
<feature type="compositionally biased region" description="Basic and acidic residues" evidence="1">
    <location>
        <begin position="1"/>
        <end position="18"/>
    </location>
</feature>
<name>A0A1L7X9P3_9HELO</name>
<dbReference type="Pfam" id="PF20150">
    <property type="entry name" value="2EXR"/>
    <property type="match status" value="1"/>
</dbReference>
<accession>A0A1L7X9P3</accession>
<dbReference type="PANTHER" id="PTHR35910:SF1">
    <property type="entry name" value="2EXR DOMAIN-CONTAINING PROTEIN"/>
    <property type="match status" value="1"/>
</dbReference>
<feature type="compositionally biased region" description="Polar residues" evidence="1">
    <location>
        <begin position="19"/>
        <end position="31"/>
    </location>
</feature>
<dbReference type="OrthoDB" id="3543241at2759"/>
<evidence type="ECO:0000313" key="4">
    <source>
        <dbReference type="Proteomes" id="UP000184330"/>
    </source>
</evidence>
<dbReference type="Proteomes" id="UP000184330">
    <property type="component" value="Unassembled WGS sequence"/>
</dbReference>
<evidence type="ECO:0000256" key="1">
    <source>
        <dbReference type="SAM" id="MobiDB-lite"/>
    </source>
</evidence>
<gene>
    <name evidence="3" type="ORF">PAC_11629</name>
</gene>
<organism evidence="3 4">
    <name type="scientific">Phialocephala subalpina</name>
    <dbReference type="NCBI Taxonomy" id="576137"/>
    <lineage>
        <taxon>Eukaryota</taxon>
        <taxon>Fungi</taxon>
        <taxon>Dikarya</taxon>
        <taxon>Ascomycota</taxon>
        <taxon>Pezizomycotina</taxon>
        <taxon>Leotiomycetes</taxon>
        <taxon>Helotiales</taxon>
        <taxon>Mollisiaceae</taxon>
        <taxon>Phialocephala</taxon>
        <taxon>Phialocephala fortinii species complex</taxon>
    </lineage>
</organism>
<dbReference type="EMBL" id="FJOG01000019">
    <property type="protein sequence ID" value="CZR61732.1"/>
    <property type="molecule type" value="Genomic_DNA"/>
</dbReference>
<proteinExistence type="predicted"/>
<reference evidence="3 4" key="1">
    <citation type="submission" date="2016-03" db="EMBL/GenBank/DDBJ databases">
        <authorList>
            <person name="Ploux O."/>
        </authorList>
    </citation>
    <scope>NUCLEOTIDE SEQUENCE [LARGE SCALE GENOMIC DNA]</scope>
    <source>
        <strain evidence="3 4">UAMH 11012</strain>
    </source>
</reference>
<dbReference type="PANTHER" id="PTHR35910">
    <property type="entry name" value="2EXR DOMAIN-CONTAINING PROTEIN"/>
    <property type="match status" value="1"/>
</dbReference>